<comment type="caution">
    <text evidence="2">The sequence shown here is derived from an EMBL/GenBank/DDBJ whole genome shotgun (WGS) entry which is preliminary data.</text>
</comment>
<feature type="region of interest" description="Disordered" evidence="1">
    <location>
        <begin position="220"/>
        <end position="316"/>
    </location>
</feature>
<feature type="region of interest" description="Disordered" evidence="1">
    <location>
        <begin position="1"/>
        <end position="70"/>
    </location>
</feature>
<feature type="compositionally biased region" description="Polar residues" evidence="1">
    <location>
        <begin position="163"/>
        <end position="176"/>
    </location>
</feature>
<feature type="compositionally biased region" description="Basic residues" evidence="1">
    <location>
        <begin position="48"/>
        <end position="66"/>
    </location>
</feature>
<feature type="compositionally biased region" description="Basic residues" evidence="1">
    <location>
        <begin position="1"/>
        <end position="10"/>
    </location>
</feature>
<feature type="compositionally biased region" description="Basic and acidic residues" evidence="1">
    <location>
        <begin position="278"/>
        <end position="287"/>
    </location>
</feature>
<keyword evidence="3" id="KW-1185">Reference proteome</keyword>
<reference evidence="2 3" key="1">
    <citation type="submission" date="2019-04" db="EMBL/GenBank/DDBJ databases">
        <title>Annotation for the trematode Fasciola gigantica.</title>
        <authorList>
            <person name="Choi Y.-J."/>
        </authorList>
    </citation>
    <scope>NUCLEOTIDE SEQUENCE [LARGE SCALE GENOMIC DNA]</scope>
    <source>
        <strain evidence="2">Uganda_cow_1</strain>
    </source>
</reference>
<evidence type="ECO:0000313" key="3">
    <source>
        <dbReference type="Proteomes" id="UP000316759"/>
    </source>
</evidence>
<protein>
    <submittedName>
        <fullName evidence="2">Uncharacterized protein</fullName>
    </submittedName>
</protein>
<dbReference type="AlphaFoldDB" id="A0A504YHL4"/>
<gene>
    <name evidence="2" type="ORF">FGIG_02843</name>
</gene>
<name>A0A504YHL4_FASGI</name>
<organism evidence="2 3">
    <name type="scientific">Fasciola gigantica</name>
    <name type="common">Giant liver fluke</name>
    <dbReference type="NCBI Taxonomy" id="46835"/>
    <lineage>
        <taxon>Eukaryota</taxon>
        <taxon>Metazoa</taxon>
        <taxon>Spiralia</taxon>
        <taxon>Lophotrochozoa</taxon>
        <taxon>Platyhelminthes</taxon>
        <taxon>Trematoda</taxon>
        <taxon>Digenea</taxon>
        <taxon>Plagiorchiida</taxon>
        <taxon>Echinostomata</taxon>
        <taxon>Echinostomatoidea</taxon>
        <taxon>Fasciolidae</taxon>
        <taxon>Fasciola</taxon>
    </lineage>
</organism>
<dbReference type="Proteomes" id="UP000316759">
    <property type="component" value="Unassembled WGS sequence"/>
</dbReference>
<dbReference type="EMBL" id="SUNJ01010128">
    <property type="protein sequence ID" value="TPP59885.1"/>
    <property type="molecule type" value="Genomic_DNA"/>
</dbReference>
<feature type="region of interest" description="Disordered" evidence="1">
    <location>
        <begin position="157"/>
        <end position="179"/>
    </location>
</feature>
<evidence type="ECO:0000313" key="2">
    <source>
        <dbReference type="EMBL" id="TPP59885.1"/>
    </source>
</evidence>
<dbReference type="OrthoDB" id="6266577at2759"/>
<proteinExistence type="predicted"/>
<sequence>MTGRQSHRRLPTCSPSTKFSRRLHESKHRHKRSERKSSHSSSQNPALHRLHKRVSHMVHKDRKRKHSIEPLQESKLPSCGCPNNCEPELEKLRKYVNSLIHLLPKNGVESSLCQLEHLVSNPVNLLSEAWITLGASHLRDLVSVDLLAICARREQRDKRHSLSDNATNNETATFRSSPPFLSLDSEFSENVTAGVRELWKRSLQELSELSEGEIQAVLSGQFEDSTKHKSSKQPVEQDDKKSPSNFPPAVSVESDRSTVATDSRLESNPESEELPNPRPERPQKEPSGHTTEIPGTEKPTLNISCDSSSSKDDPISEKCNAMCITTKSVDVRVMVQQEITELEMRARAIRSMLKAGSNSST</sequence>
<evidence type="ECO:0000256" key="1">
    <source>
        <dbReference type="SAM" id="MobiDB-lite"/>
    </source>
</evidence>
<accession>A0A504YHL4</accession>
<feature type="compositionally biased region" description="Polar residues" evidence="1">
    <location>
        <begin position="299"/>
        <end position="308"/>
    </location>
</feature>
<feature type="compositionally biased region" description="Basic residues" evidence="1">
    <location>
        <begin position="19"/>
        <end position="34"/>
    </location>
</feature>